<dbReference type="Proteomes" id="UP000075321">
    <property type="component" value="Unassembled WGS sequence"/>
</dbReference>
<dbReference type="InterPro" id="IPR006140">
    <property type="entry name" value="D-isomer_DH_NAD-bd"/>
</dbReference>
<dbReference type="AlphaFoldDB" id="A0A151AIU9"/>
<name>A0A151AIU9_9EURY</name>
<dbReference type="InterPro" id="IPR006139">
    <property type="entry name" value="D-isomer_2_OHA_DH_cat_dom"/>
</dbReference>
<accession>A0A151AIU9</accession>
<comment type="similarity">
    <text evidence="3">Belongs to the D-isomer specific 2-hydroxyacid dehydrogenase family.</text>
</comment>
<keyword evidence="2" id="KW-0520">NAD</keyword>
<dbReference type="EC" id="1.1.1.-" evidence="6"/>
<dbReference type="SUPFAM" id="SSF52283">
    <property type="entry name" value="Formate/glycerate dehydrogenase catalytic domain-like"/>
    <property type="match status" value="1"/>
</dbReference>
<evidence type="ECO:0000259" key="4">
    <source>
        <dbReference type="Pfam" id="PF00389"/>
    </source>
</evidence>
<comment type="caution">
    <text evidence="6">The sequence shown here is derived from an EMBL/GenBank/DDBJ whole genome shotgun (WGS) entry which is preliminary data.</text>
</comment>
<dbReference type="NCBIfam" id="NF041369">
    <property type="entry name" value="Dhydh_Halo"/>
    <property type="match status" value="1"/>
</dbReference>
<protein>
    <submittedName>
        <fullName evidence="6">D-2-hydroxyacid dehydrogenase</fullName>
        <ecNumber evidence="6">1.1.1.-</ecNumber>
    </submittedName>
</protein>
<gene>
    <name evidence="6" type="primary">ddh_1</name>
    <name evidence="6" type="ORF">HAPAU_02210</name>
</gene>
<dbReference type="FunFam" id="3.40.50.720:FF:000363">
    <property type="entry name" value="D-isomer specific 2-hydroxyacid dehydrogenase"/>
    <property type="match status" value="1"/>
</dbReference>
<evidence type="ECO:0000256" key="1">
    <source>
        <dbReference type="ARBA" id="ARBA00023002"/>
    </source>
</evidence>
<dbReference type="RefSeq" id="WP_066378454.1">
    <property type="nucleotide sequence ID" value="NZ_LTAZ01000001.1"/>
</dbReference>
<dbReference type="PATRIC" id="fig|1008153.3.peg.224"/>
<evidence type="ECO:0000259" key="5">
    <source>
        <dbReference type="Pfam" id="PF02826"/>
    </source>
</evidence>
<dbReference type="PANTHER" id="PTHR43333:SF1">
    <property type="entry name" value="D-ISOMER SPECIFIC 2-HYDROXYACID DEHYDROGENASE NAD-BINDING DOMAIN-CONTAINING PROTEIN"/>
    <property type="match status" value="1"/>
</dbReference>
<evidence type="ECO:0000256" key="3">
    <source>
        <dbReference type="RuleBase" id="RU003719"/>
    </source>
</evidence>
<evidence type="ECO:0000313" key="6">
    <source>
        <dbReference type="EMBL" id="KYH27553.1"/>
    </source>
</evidence>
<evidence type="ECO:0000256" key="2">
    <source>
        <dbReference type="ARBA" id="ARBA00023027"/>
    </source>
</evidence>
<dbReference type="Pfam" id="PF00389">
    <property type="entry name" value="2-Hacid_dh"/>
    <property type="match status" value="1"/>
</dbReference>
<dbReference type="EMBL" id="LTAZ01000001">
    <property type="protein sequence ID" value="KYH27553.1"/>
    <property type="molecule type" value="Genomic_DNA"/>
</dbReference>
<feature type="domain" description="D-isomer specific 2-hydroxyacid dehydrogenase NAD-binding" evidence="5">
    <location>
        <begin position="99"/>
        <end position="275"/>
    </location>
</feature>
<organism evidence="6 7">
    <name type="scientific">Halalkalicoccus paucihalophilus</name>
    <dbReference type="NCBI Taxonomy" id="1008153"/>
    <lineage>
        <taxon>Archaea</taxon>
        <taxon>Methanobacteriati</taxon>
        <taxon>Methanobacteriota</taxon>
        <taxon>Stenosarchaea group</taxon>
        <taxon>Halobacteria</taxon>
        <taxon>Halobacteriales</taxon>
        <taxon>Halococcaceae</taxon>
        <taxon>Halalkalicoccus</taxon>
    </lineage>
</organism>
<dbReference type="InterPro" id="IPR054891">
    <property type="entry name" value="Dhydh_Halo"/>
</dbReference>
<reference evidence="6 7" key="1">
    <citation type="submission" date="2016-02" db="EMBL/GenBank/DDBJ databases">
        <title>Genome sequence of Halalkalicoccus paucihalophilus DSM 24557.</title>
        <authorList>
            <person name="Poehlein A."/>
            <person name="Daniel R."/>
        </authorList>
    </citation>
    <scope>NUCLEOTIDE SEQUENCE [LARGE SCALE GENOMIC DNA]</scope>
    <source>
        <strain evidence="6 7">DSM 24557</strain>
    </source>
</reference>
<dbReference type="Gene3D" id="3.40.50.720">
    <property type="entry name" value="NAD(P)-binding Rossmann-like Domain"/>
    <property type="match status" value="2"/>
</dbReference>
<dbReference type="CDD" id="cd05300">
    <property type="entry name" value="2-Hacid_dh_1"/>
    <property type="match status" value="1"/>
</dbReference>
<keyword evidence="1 3" id="KW-0560">Oxidoreductase</keyword>
<sequence>MQIDQLGIHDSVSAVFPPEQLRDALADTAPAVSVVDDEGARDCDAVVTFAYEEGFLECEWIHSIQAGYDRFPLEELEDRGIVLTNSTGIHGESVGETVLGYMLSVARRLGQYARQQERTEWNRPDWDVPFTLAGESVCVVGLGTLGRGIATRANALGMEVTGVRRSGEPVEGVERVYTSDELHEAISEARFVALAVPLTEETEELIGRTELATMDEGSHLINVSRGSVVDQDALVSALEDGEIRGAALDVFAEEPLPKDSPLWEMEEVLVTPHAAAYTRGYYEAIAGLVRGNLDRNAAGEEFENRVV</sequence>
<dbReference type="Pfam" id="PF02826">
    <property type="entry name" value="2-Hacid_dh_C"/>
    <property type="match status" value="1"/>
</dbReference>
<dbReference type="SUPFAM" id="SSF51735">
    <property type="entry name" value="NAD(P)-binding Rossmann-fold domains"/>
    <property type="match status" value="1"/>
</dbReference>
<feature type="domain" description="D-isomer specific 2-hydroxyacid dehydrogenase catalytic" evidence="4">
    <location>
        <begin position="41"/>
        <end position="306"/>
    </location>
</feature>
<dbReference type="PANTHER" id="PTHR43333">
    <property type="entry name" value="2-HACID_DH_C DOMAIN-CONTAINING PROTEIN"/>
    <property type="match status" value="1"/>
</dbReference>
<dbReference type="OrthoDB" id="162251at2157"/>
<dbReference type="GO" id="GO:0016616">
    <property type="term" value="F:oxidoreductase activity, acting on the CH-OH group of donors, NAD or NADP as acceptor"/>
    <property type="evidence" value="ECO:0007669"/>
    <property type="project" value="InterPro"/>
</dbReference>
<dbReference type="GO" id="GO:0051287">
    <property type="term" value="F:NAD binding"/>
    <property type="evidence" value="ECO:0007669"/>
    <property type="project" value="InterPro"/>
</dbReference>
<keyword evidence="7" id="KW-1185">Reference proteome</keyword>
<proteinExistence type="inferred from homology"/>
<dbReference type="InterPro" id="IPR036291">
    <property type="entry name" value="NAD(P)-bd_dom_sf"/>
</dbReference>
<evidence type="ECO:0000313" key="7">
    <source>
        <dbReference type="Proteomes" id="UP000075321"/>
    </source>
</evidence>